<gene>
    <name evidence="4" type="ORF">BDV95DRAFT_487309</name>
</gene>
<evidence type="ECO:0000313" key="5">
    <source>
        <dbReference type="Proteomes" id="UP000481861"/>
    </source>
</evidence>
<keyword evidence="1" id="KW-0548">Nucleotidyltransferase</keyword>
<dbReference type="EMBL" id="JAADJZ010000006">
    <property type="protein sequence ID" value="KAF2874093.1"/>
    <property type="molecule type" value="Genomic_DNA"/>
</dbReference>
<sequence>MQQNPRLPHSQRLGHTGGNRGLRSGAGSPAPALQIPATPRHLRTGDGLNSLIRSLESDWKLGLKVRDHTWSPSTSTGRLEDKVFGLIKRLHYSHATALERALSDFRRLAPTWENGERLRLLQSTLKAATLGSPVPRAATPLSERRGGRDEAAPRSIRLQLCNNEDPESIYTTAPETGSPTDEEEDSDMPPSPTPSHRRIQASPRFPLGSIPQKRPSQSSNDDAKSPKLTRTAKAKEPMEPSYDHSKPPTPPLFKKPSLGMARSFQAKASKNTSFESNMGASVSFNSTAGNTSFTSTAANTSFNSMFSSQATQDTVNTSFTSDGDIHYPRLTRTSSTTMGSLDDGDLVEISTKLEQELANQWQEMTRESSTFGSIDEDGLVNASFGVEAESNAPNPSSPSGSRGILPRDTPNVRRSSSRLASESPEISPTKLPHYIRDLPKHNFFVEDIPDALKQYPYFILFICSRIASDNSIPLDQLMAGLDHRWAERVTFVAHIHDKCPQARIYEPQSVWTAEKKAHDGYTFKGRLAFNHDRKSGPVFKLILDGIQADRSCRFQRKFGADRFLYLNIPSFESTEKVKNSRFNRVDLSNIKRQWTDWFANDHVFLGRKWRAFHVEMIKKKQRKDDSSDKRVVLFAIEGHGIERPTTVGWMINWFFPFARNDHQNFCKAFARLDLGLSRTTPTFTFKPSQIRYVGDILADGAPEDQLFNDQSLSWSETPDGPQVMNDGCSLMSVGAALEIWRRYKKKSNLDRNEPMPCAFQGRIGGAKGMWVVCAEAYTKSSTDLDLWIEITPSQLKFEPHQDDLDDNASYDVHRLTFEHVQHSSPPVRSDLHLSFIPILVDRGVQPAVIANLANERLDAEREELMEVLKAPVKIHHWVHKESGSREDELIQYQAGLPHSLPEKLKLLLEGGFYPEQAPYLARILLRFLKQQQIWMEQKLRIPLGKTTNLYGIADPRGVLAPGEIHVQFSTPFVDKLSGVTYRALNGLELLVARNPACRRSDIQKVRCSVRPELSHLPDVVVFSSKGEFPLAGKLQGGDYDGDTFWLCWESVLVEPFQNAPAPLRALDPLKYGIKKDKRTLRQVMDSSELSTVDDLLREVLQFRTQPSLLGIVTNFLDKQSYKENQIYSDTLNALADMHDLLVDAPKQAYTFTERDWKDLVRYELRCGNPGMPRYKAAMDDCENAKEMGEVDKVRQKDYKHNKNNILDYLYFDIVQTHDLETFDLVKAAHPKQEDDDPACRYPYLQVKKEASQVIQRELEILVGALEGIQGDWARGMLNNTSFKSDNYNRVVDACYTSFRSLSPTQPLHPDLQAWLHPYLHPSFTLWEFIRASALYTTYPERQPFVWHMAGKELVKLKCTPLPGSRIIAGNIFSNFKTKPIKKPKVEEEEGSDDEFAIAVARVAV</sequence>
<feature type="compositionally biased region" description="Low complexity" evidence="2">
    <location>
        <begin position="387"/>
        <end position="399"/>
    </location>
</feature>
<proteinExistence type="inferred from homology"/>
<dbReference type="PANTHER" id="PTHR23079:SF55">
    <property type="entry name" value="RNA-DIRECTED RNA POLYMERASE"/>
    <property type="match status" value="1"/>
</dbReference>
<protein>
    <recommendedName>
        <fullName evidence="1">RNA-dependent RNA polymerase</fullName>
        <ecNumber evidence="1">2.7.7.48</ecNumber>
    </recommendedName>
</protein>
<reference evidence="4 5" key="1">
    <citation type="submission" date="2020-01" db="EMBL/GenBank/DDBJ databases">
        <authorList>
            <consortium name="DOE Joint Genome Institute"/>
            <person name="Haridas S."/>
            <person name="Albert R."/>
            <person name="Binder M."/>
            <person name="Bloem J."/>
            <person name="Labutti K."/>
            <person name="Salamov A."/>
            <person name="Andreopoulos B."/>
            <person name="Baker S.E."/>
            <person name="Barry K."/>
            <person name="Bills G."/>
            <person name="Bluhm B.H."/>
            <person name="Cannon C."/>
            <person name="Castanera R."/>
            <person name="Culley D.E."/>
            <person name="Daum C."/>
            <person name="Ezra D."/>
            <person name="Gonzalez J.B."/>
            <person name="Henrissat B."/>
            <person name="Kuo A."/>
            <person name="Liang C."/>
            <person name="Lipzen A."/>
            <person name="Lutzoni F."/>
            <person name="Magnuson J."/>
            <person name="Mondo S."/>
            <person name="Nolan M."/>
            <person name="Ohm R."/>
            <person name="Pangilinan J."/>
            <person name="Park H.-J.H."/>
            <person name="Ramirez L."/>
            <person name="Alfaro M."/>
            <person name="Sun H."/>
            <person name="Tritt A."/>
            <person name="Yoshinaga Y."/>
            <person name="Zwiers L.-H.L."/>
            <person name="Turgeon B.G."/>
            <person name="Goodwin S.B."/>
            <person name="Spatafora J.W."/>
            <person name="Crous P.W."/>
            <person name="Grigoriev I.V."/>
        </authorList>
    </citation>
    <scope>NUCLEOTIDE SEQUENCE [LARGE SCALE GENOMIC DNA]</scope>
    <source>
        <strain evidence="4 5">CBS 611.86</strain>
    </source>
</reference>
<feature type="compositionally biased region" description="Polar residues" evidence="2">
    <location>
        <begin position="169"/>
        <end position="179"/>
    </location>
</feature>
<dbReference type="InterPro" id="IPR057596">
    <property type="entry name" value="RDRP_core"/>
</dbReference>
<feature type="region of interest" description="Disordered" evidence="2">
    <location>
        <begin position="131"/>
        <end position="257"/>
    </location>
</feature>
<comment type="caution">
    <text evidence="4">The sequence shown here is derived from an EMBL/GenBank/DDBJ whole genome shotgun (WGS) entry which is preliminary data.</text>
</comment>
<dbReference type="PANTHER" id="PTHR23079">
    <property type="entry name" value="RNA-DEPENDENT RNA POLYMERASE"/>
    <property type="match status" value="1"/>
</dbReference>
<name>A0A7C8IE87_9PLEO</name>
<keyword evidence="1" id="KW-0808">Transferase</keyword>
<comment type="similarity">
    <text evidence="1">Belongs to the RdRP family.</text>
</comment>
<evidence type="ECO:0000256" key="2">
    <source>
        <dbReference type="SAM" id="MobiDB-lite"/>
    </source>
</evidence>
<feature type="compositionally biased region" description="Polar residues" evidence="2">
    <location>
        <begin position="412"/>
        <end position="426"/>
    </location>
</feature>
<dbReference type="GO" id="GO:0003968">
    <property type="term" value="F:RNA-directed RNA polymerase activity"/>
    <property type="evidence" value="ECO:0007669"/>
    <property type="project" value="UniProtKB-KW"/>
</dbReference>
<dbReference type="InterPro" id="IPR007855">
    <property type="entry name" value="RDRP"/>
</dbReference>
<accession>A0A7C8IE87</accession>
<feature type="region of interest" description="Disordered" evidence="2">
    <location>
        <begin position="387"/>
        <end position="430"/>
    </location>
</feature>
<keyword evidence="1" id="KW-0696">RNA-directed RNA polymerase</keyword>
<evidence type="ECO:0000259" key="3">
    <source>
        <dbReference type="Pfam" id="PF05183"/>
    </source>
</evidence>
<evidence type="ECO:0000256" key="1">
    <source>
        <dbReference type="RuleBase" id="RU363098"/>
    </source>
</evidence>
<feature type="compositionally biased region" description="Basic and acidic residues" evidence="2">
    <location>
        <begin position="233"/>
        <end position="246"/>
    </location>
</feature>
<dbReference type="GO" id="GO:0031380">
    <property type="term" value="C:nuclear RNA-directed RNA polymerase complex"/>
    <property type="evidence" value="ECO:0007669"/>
    <property type="project" value="TreeGrafter"/>
</dbReference>
<keyword evidence="1" id="KW-0694">RNA-binding</keyword>
<dbReference type="GO" id="GO:0003723">
    <property type="term" value="F:RNA binding"/>
    <property type="evidence" value="ECO:0007669"/>
    <property type="project" value="UniProtKB-KW"/>
</dbReference>
<feature type="domain" description="RDRP core" evidence="3">
    <location>
        <begin position="540"/>
        <end position="1213"/>
    </location>
</feature>
<dbReference type="Proteomes" id="UP000481861">
    <property type="component" value="Unassembled WGS sequence"/>
</dbReference>
<feature type="region of interest" description="Disordered" evidence="2">
    <location>
        <begin position="1"/>
        <end position="39"/>
    </location>
</feature>
<comment type="catalytic activity">
    <reaction evidence="1">
        <text>RNA(n) + a ribonucleoside 5'-triphosphate = RNA(n+1) + diphosphate</text>
        <dbReference type="Rhea" id="RHEA:21248"/>
        <dbReference type="Rhea" id="RHEA-COMP:14527"/>
        <dbReference type="Rhea" id="RHEA-COMP:17342"/>
        <dbReference type="ChEBI" id="CHEBI:33019"/>
        <dbReference type="ChEBI" id="CHEBI:61557"/>
        <dbReference type="ChEBI" id="CHEBI:140395"/>
        <dbReference type="EC" id="2.7.7.48"/>
    </reaction>
</comment>
<dbReference type="EC" id="2.7.7.48" evidence="1"/>
<dbReference type="GO" id="GO:0030422">
    <property type="term" value="P:siRNA processing"/>
    <property type="evidence" value="ECO:0007669"/>
    <property type="project" value="TreeGrafter"/>
</dbReference>
<organism evidence="4 5">
    <name type="scientific">Massariosphaeria phaeospora</name>
    <dbReference type="NCBI Taxonomy" id="100035"/>
    <lineage>
        <taxon>Eukaryota</taxon>
        <taxon>Fungi</taxon>
        <taxon>Dikarya</taxon>
        <taxon>Ascomycota</taxon>
        <taxon>Pezizomycotina</taxon>
        <taxon>Dothideomycetes</taxon>
        <taxon>Pleosporomycetidae</taxon>
        <taxon>Pleosporales</taxon>
        <taxon>Pleosporales incertae sedis</taxon>
        <taxon>Massariosphaeria</taxon>
    </lineage>
</organism>
<dbReference type="Pfam" id="PF05183">
    <property type="entry name" value="RdRP"/>
    <property type="match status" value="1"/>
</dbReference>
<feature type="compositionally biased region" description="Basic and acidic residues" evidence="2">
    <location>
        <begin position="142"/>
        <end position="152"/>
    </location>
</feature>
<dbReference type="OrthoDB" id="10055769at2759"/>
<keyword evidence="5" id="KW-1185">Reference proteome</keyword>
<evidence type="ECO:0000313" key="4">
    <source>
        <dbReference type="EMBL" id="KAF2874093.1"/>
    </source>
</evidence>